<dbReference type="RefSeq" id="WP_106749245.1">
    <property type="nucleotide sequence ID" value="NZ_CP027668.1"/>
</dbReference>
<dbReference type="KEGG" id="phr:C6569_12960"/>
<dbReference type="SMART" id="SM00046">
    <property type="entry name" value="DAGKc"/>
    <property type="match status" value="1"/>
</dbReference>
<accession>A0A2S0NCI8</accession>
<sequence>MAETGIFGIDGTPSVAVLANSRSGFGGRGSRAVEAIVAAITGRGIYPRIFMAGGGRLSEAIAACKAQAPDIVVVMGGDGTILAVAEAFCDTKTALAIIPQGTVNQLARDLLIPLDPVLAVGALVEGERRAIDVGMVNGKLFLCTSVIGPLAKLQRYREEARGRMGATMLSFLRTGMKAMTLRPAALALRDDRSSWTEETRGVIVSVNPLAEIVSRVPFRERLDAGLLAVYAARERGYLTLFKLAASIFGGRARNDPDIAYRETPVLTIDARRQWLTILNDGEIRRVKTPLRFEVKPGSLAVIVPRPPDPPA</sequence>
<organism evidence="2 3">
    <name type="scientific">Phreatobacter cathodiphilus</name>
    <dbReference type="NCBI Taxonomy" id="1868589"/>
    <lineage>
        <taxon>Bacteria</taxon>
        <taxon>Pseudomonadati</taxon>
        <taxon>Pseudomonadota</taxon>
        <taxon>Alphaproteobacteria</taxon>
        <taxon>Hyphomicrobiales</taxon>
        <taxon>Phreatobacteraceae</taxon>
        <taxon>Phreatobacter</taxon>
    </lineage>
</organism>
<dbReference type="Gene3D" id="3.40.50.10330">
    <property type="entry name" value="Probable inorganic polyphosphate/atp-NAD kinase, domain 1"/>
    <property type="match status" value="1"/>
</dbReference>
<dbReference type="Pfam" id="PF00781">
    <property type="entry name" value="DAGK_cat"/>
    <property type="match status" value="1"/>
</dbReference>
<dbReference type="Gene3D" id="2.60.200.40">
    <property type="match status" value="1"/>
</dbReference>
<gene>
    <name evidence="2" type="ORF">C6569_12960</name>
</gene>
<dbReference type="InterPro" id="IPR016064">
    <property type="entry name" value="NAD/diacylglycerol_kinase_sf"/>
</dbReference>
<dbReference type="PANTHER" id="PTHR12358">
    <property type="entry name" value="SPHINGOSINE KINASE"/>
    <property type="match status" value="1"/>
</dbReference>
<dbReference type="InterPro" id="IPR017438">
    <property type="entry name" value="ATP-NAD_kinase_N"/>
</dbReference>
<dbReference type="SUPFAM" id="SSF111331">
    <property type="entry name" value="NAD kinase/diacylglycerol kinase-like"/>
    <property type="match status" value="1"/>
</dbReference>
<protein>
    <recommendedName>
        <fullName evidence="1">DAGKc domain-containing protein</fullName>
    </recommendedName>
</protein>
<dbReference type="GO" id="GO:0016301">
    <property type="term" value="F:kinase activity"/>
    <property type="evidence" value="ECO:0007669"/>
    <property type="project" value="InterPro"/>
</dbReference>
<dbReference type="Proteomes" id="UP000237889">
    <property type="component" value="Chromosome"/>
</dbReference>
<feature type="domain" description="DAGKc" evidence="1">
    <location>
        <begin position="10"/>
        <end position="140"/>
    </location>
</feature>
<dbReference type="OrthoDB" id="9815110at2"/>
<proteinExistence type="predicted"/>
<keyword evidence="3" id="KW-1185">Reference proteome</keyword>
<dbReference type="EMBL" id="CP027668">
    <property type="protein sequence ID" value="AVO45904.1"/>
    <property type="molecule type" value="Genomic_DNA"/>
</dbReference>
<name>A0A2S0NCI8_9HYPH</name>
<dbReference type="AlphaFoldDB" id="A0A2S0NCI8"/>
<dbReference type="InterPro" id="IPR050187">
    <property type="entry name" value="Lipid_Phosphate_FormReg"/>
</dbReference>
<evidence type="ECO:0000313" key="2">
    <source>
        <dbReference type="EMBL" id="AVO45904.1"/>
    </source>
</evidence>
<evidence type="ECO:0000259" key="1">
    <source>
        <dbReference type="PROSITE" id="PS50146"/>
    </source>
</evidence>
<evidence type="ECO:0000313" key="3">
    <source>
        <dbReference type="Proteomes" id="UP000237889"/>
    </source>
</evidence>
<dbReference type="PROSITE" id="PS50146">
    <property type="entry name" value="DAGK"/>
    <property type="match status" value="1"/>
</dbReference>
<dbReference type="GO" id="GO:0005886">
    <property type="term" value="C:plasma membrane"/>
    <property type="evidence" value="ECO:0007669"/>
    <property type="project" value="TreeGrafter"/>
</dbReference>
<dbReference type="InterPro" id="IPR001206">
    <property type="entry name" value="Diacylglycerol_kinase_cat_dom"/>
</dbReference>
<reference evidence="2 3" key="1">
    <citation type="submission" date="2018-03" db="EMBL/GenBank/DDBJ databases">
        <title>Genome sequencing of Phreatobacter sp.</title>
        <authorList>
            <person name="Kim S.-J."/>
            <person name="Heo J."/>
            <person name="Kwon S.-W."/>
        </authorList>
    </citation>
    <scope>NUCLEOTIDE SEQUENCE [LARGE SCALE GENOMIC DNA]</scope>
    <source>
        <strain evidence="2 3">S-12</strain>
    </source>
</reference>
<dbReference type="PANTHER" id="PTHR12358:SF106">
    <property type="entry name" value="LIPID KINASE YEGS"/>
    <property type="match status" value="1"/>
</dbReference>